<dbReference type="RefSeq" id="WP_386284367.1">
    <property type="nucleotide sequence ID" value="NZ_JBHSWA010000003.1"/>
</dbReference>
<evidence type="ECO:0008006" key="3">
    <source>
        <dbReference type="Google" id="ProtNLM"/>
    </source>
</evidence>
<evidence type="ECO:0000313" key="2">
    <source>
        <dbReference type="Proteomes" id="UP001596403"/>
    </source>
</evidence>
<name>A0ABW1Z2V6_9RHOB</name>
<proteinExistence type="predicted"/>
<dbReference type="Proteomes" id="UP001596403">
    <property type="component" value="Unassembled WGS sequence"/>
</dbReference>
<protein>
    <recommendedName>
        <fullName evidence="3">30S ribosomal protein S21</fullName>
    </recommendedName>
</protein>
<reference evidence="2" key="1">
    <citation type="journal article" date="2019" name="Int. J. Syst. Evol. Microbiol.">
        <title>The Global Catalogue of Microorganisms (GCM) 10K type strain sequencing project: providing services to taxonomists for standard genome sequencing and annotation.</title>
        <authorList>
            <consortium name="The Broad Institute Genomics Platform"/>
            <consortium name="The Broad Institute Genome Sequencing Center for Infectious Disease"/>
            <person name="Wu L."/>
            <person name="Ma J."/>
        </authorList>
    </citation>
    <scope>NUCLEOTIDE SEQUENCE [LARGE SCALE GENOMIC DNA]</scope>
    <source>
        <strain evidence="2">NBRC 111368</strain>
    </source>
</reference>
<evidence type="ECO:0000313" key="1">
    <source>
        <dbReference type="EMBL" id="MFC6643446.1"/>
    </source>
</evidence>
<sequence length="44" mass="5216">MIDVRLTARGDAEAAKAFLRKVIEKVRLHRRSRFIRIRSRPIGR</sequence>
<organism evidence="1 2">
    <name type="scientific">Sulfitobacter profundi</name>
    <dbReference type="NCBI Taxonomy" id="2679961"/>
    <lineage>
        <taxon>Bacteria</taxon>
        <taxon>Pseudomonadati</taxon>
        <taxon>Pseudomonadota</taxon>
        <taxon>Alphaproteobacteria</taxon>
        <taxon>Rhodobacterales</taxon>
        <taxon>Roseobacteraceae</taxon>
        <taxon>Sulfitobacter</taxon>
    </lineage>
</organism>
<gene>
    <name evidence="1" type="ORF">ACFQAU_18755</name>
</gene>
<accession>A0ABW1Z2V6</accession>
<comment type="caution">
    <text evidence="1">The sequence shown here is derived from an EMBL/GenBank/DDBJ whole genome shotgun (WGS) entry which is preliminary data.</text>
</comment>
<keyword evidence="2" id="KW-1185">Reference proteome</keyword>
<dbReference type="EMBL" id="JBHSWA010000003">
    <property type="protein sequence ID" value="MFC6643446.1"/>
    <property type="molecule type" value="Genomic_DNA"/>
</dbReference>